<dbReference type="Gene3D" id="3.40.30.10">
    <property type="entry name" value="Glutaredoxin"/>
    <property type="match status" value="2"/>
</dbReference>
<feature type="domain" description="DSBA-like thioredoxin" evidence="1">
    <location>
        <begin position="249"/>
        <end position="452"/>
    </location>
</feature>
<proteinExistence type="predicted"/>
<evidence type="ECO:0000313" key="2">
    <source>
        <dbReference type="EMBL" id="CAG8495879.1"/>
    </source>
</evidence>
<dbReference type="GO" id="GO:0005777">
    <property type="term" value="C:peroxisome"/>
    <property type="evidence" value="ECO:0007669"/>
    <property type="project" value="TreeGrafter"/>
</dbReference>
<accession>A0A9N9EVV5</accession>
<dbReference type="GO" id="GO:0004602">
    <property type="term" value="F:glutathione peroxidase activity"/>
    <property type="evidence" value="ECO:0007669"/>
    <property type="project" value="TreeGrafter"/>
</dbReference>
<evidence type="ECO:0000313" key="3">
    <source>
        <dbReference type="Proteomes" id="UP000789572"/>
    </source>
</evidence>
<dbReference type="InterPro" id="IPR001853">
    <property type="entry name" value="DSBA-like_thioredoxin_dom"/>
</dbReference>
<keyword evidence="3" id="KW-1185">Reference proteome</keyword>
<protein>
    <submittedName>
        <fullName evidence="2">3223_t:CDS:1</fullName>
    </submittedName>
</protein>
<dbReference type="PANTHER" id="PTHR42943">
    <property type="entry name" value="GLUTATHIONE S-TRANSFERASE KAPPA"/>
    <property type="match status" value="1"/>
</dbReference>
<dbReference type="OrthoDB" id="4664297at2759"/>
<comment type="caution">
    <text evidence="2">The sequence shown here is derived from an EMBL/GenBank/DDBJ whole genome shotgun (WGS) entry which is preliminary data.</text>
</comment>
<dbReference type="AlphaFoldDB" id="A0A9N9EVV5"/>
<dbReference type="PANTHER" id="PTHR42943:SF2">
    <property type="entry name" value="GLUTATHIONE S-TRANSFERASE KAPPA 1"/>
    <property type="match status" value="1"/>
</dbReference>
<feature type="domain" description="DSBA-like thioredoxin" evidence="1">
    <location>
        <begin position="18"/>
        <end position="217"/>
    </location>
</feature>
<dbReference type="SUPFAM" id="SSF52833">
    <property type="entry name" value="Thioredoxin-like"/>
    <property type="match status" value="2"/>
</dbReference>
<organism evidence="2 3">
    <name type="scientific">Paraglomus occultum</name>
    <dbReference type="NCBI Taxonomy" id="144539"/>
    <lineage>
        <taxon>Eukaryota</taxon>
        <taxon>Fungi</taxon>
        <taxon>Fungi incertae sedis</taxon>
        <taxon>Mucoromycota</taxon>
        <taxon>Glomeromycotina</taxon>
        <taxon>Glomeromycetes</taxon>
        <taxon>Paraglomerales</taxon>
        <taxon>Paraglomeraceae</taxon>
        <taxon>Paraglomus</taxon>
    </lineage>
</organism>
<dbReference type="GO" id="GO:0004364">
    <property type="term" value="F:glutathione transferase activity"/>
    <property type="evidence" value="ECO:0007669"/>
    <property type="project" value="TreeGrafter"/>
</dbReference>
<sequence length="466" mass="53040">MNAFGRAGLSTLKMLPNVEFFYDIQCPWSYIASKRIEQVVQRTNATIKWVPVSLNGIYEITNATKDKSGTKNVLSAPKLANYNRDLVRTLKRFDIPFNFHPKHPLETIDALRLLHATPESHRGQLTHALYRLYWVDNADIVDRSLLVSTAESLNIPYPEPLTESIFENAVYQDSLREATSLAAKREAPGVPSFWVDGFKNGYLYYGQDRLHFVEAALLSVSKGVPLEQVESIESVIPRRVNKPVNGKRTLRFWFDFASPYSYLAYIQLKRVVQEAGPGVEIEYRPIILGALLTHLKTDPPLVRSNETERRYFFKDILDWLELWNIVRKQSDPSSEQYTFQWAKQFPIRTITALRIFLLEPKTIDCIFKACWANNIPIGESQEILASVLNEAGFDGEALIQATQANVNNVKNKLQENYELAIESGVCGVPAFQVDQGELVWGNDRIDVVQDLLSGWNPDEGDITARL</sequence>
<gene>
    <name evidence="2" type="ORF">POCULU_LOCUS2317</name>
</gene>
<dbReference type="EMBL" id="CAJVPJ010000210">
    <property type="protein sequence ID" value="CAG8495879.1"/>
    <property type="molecule type" value="Genomic_DNA"/>
</dbReference>
<dbReference type="GO" id="GO:0006749">
    <property type="term" value="P:glutathione metabolic process"/>
    <property type="evidence" value="ECO:0007669"/>
    <property type="project" value="TreeGrafter"/>
</dbReference>
<dbReference type="GO" id="GO:0005739">
    <property type="term" value="C:mitochondrion"/>
    <property type="evidence" value="ECO:0007669"/>
    <property type="project" value="TreeGrafter"/>
</dbReference>
<dbReference type="InterPro" id="IPR036249">
    <property type="entry name" value="Thioredoxin-like_sf"/>
</dbReference>
<dbReference type="Proteomes" id="UP000789572">
    <property type="component" value="Unassembled WGS sequence"/>
</dbReference>
<reference evidence="2" key="1">
    <citation type="submission" date="2021-06" db="EMBL/GenBank/DDBJ databases">
        <authorList>
            <person name="Kallberg Y."/>
            <person name="Tangrot J."/>
            <person name="Rosling A."/>
        </authorList>
    </citation>
    <scope>NUCLEOTIDE SEQUENCE</scope>
    <source>
        <strain evidence="2">IA702</strain>
    </source>
</reference>
<dbReference type="Pfam" id="PF01323">
    <property type="entry name" value="DSBA"/>
    <property type="match status" value="2"/>
</dbReference>
<name>A0A9N9EVV5_9GLOM</name>
<evidence type="ECO:0000259" key="1">
    <source>
        <dbReference type="Pfam" id="PF01323"/>
    </source>
</evidence>
<dbReference type="InterPro" id="IPR051924">
    <property type="entry name" value="GST_Kappa/NadH"/>
</dbReference>